<organism evidence="1 2">
    <name type="scientific">Symbiodinium necroappetens</name>
    <dbReference type="NCBI Taxonomy" id="1628268"/>
    <lineage>
        <taxon>Eukaryota</taxon>
        <taxon>Sar</taxon>
        <taxon>Alveolata</taxon>
        <taxon>Dinophyceae</taxon>
        <taxon>Suessiales</taxon>
        <taxon>Symbiodiniaceae</taxon>
        <taxon>Symbiodinium</taxon>
    </lineage>
</organism>
<keyword evidence="2" id="KW-1185">Reference proteome</keyword>
<dbReference type="EMBL" id="CAJNJA010082808">
    <property type="protein sequence ID" value="CAE7933398.1"/>
    <property type="molecule type" value="Genomic_DNA"/>
</dbReference>
<proteinExistence type="predicted"/>
<gene>
    <name evidence="1" type="ORF">SNEC2469_LOCUS32579</name>
</gene>
<accession>A0A813BZ89</accession>
<sequence length="259" mass="28289">MLSRFCEEGDENIVDSLLDSFLQQKGDVGSMIEEIDRRTALQKKSPDNWNLRLDFGQSLQQPNLDKLEEVLQSASALLSARSCRSHCSTGSARAFADSMPTTAGTVDYATGKHGRLSDLVIEDAESDVQLSSEGGMLGEPCKAQASHATLNPKEELLAKIASTDSPEEIRNFMRSFLLSLRHRVLMSAVERDVASEASLYTAVASGMVLVGWRFVLESCSLQMPDQATELHGMTGITASSNQIALPSVFLYSMPNYMLT</sequence>
<name>A0A813BZ89_9DINO</name>
<comment type="caution">
    <text evidence="1">The sequence shown here is derived from an EMBL/GenBank/DDBJ whole genome shotgun (WGS) entry which is preliminary data.</text>
</comment>
<evidence type="ECO:0000313" key="1">
    <source>
        <dbReference type="EMBL" id="CAE7933398.1"/>
    </source>
</evidence>
<reference evidence="1" key="1">
    <citation type="submission" date="2021-02" db="EMBL/GenBank/DDBJ databases">
        <authorList>
            <person name="Dougan E. K."/>
            <person name="Rhodes N."/>
            <person name="Thang M."/>
            <person name="Chan C."/>
        </authorList>
    </citation>
    <scope>NUCLEOTIDE SEQUENCE</scope>
</reference>
<dbReference type="Proteomes" id="UP000601435">
    <property type="component" value="Unassembled WGS sequence"/>
</dbReference>
<dbReference type="AlphaFoldDB" id="A0A813BZ89"/>
<evidence type="ECO:0000313" key="2">
    <source>
        <dbReference type="Proteomes" id="UP000601435"/>
    </source>
</evidence>
<protein>
    <submittedName>
        <fullName evidence="1">Uncharacterized protein</fullName>
    </submittedName>
</protein>